<reference evidence="13 14" key="1">
    <citation type="submission" date="2018-12" db="EMBL/GenBank/DDBJ databases">
        <authorList>
            <person name="Sun L."/>
            <person name="Chen Z."/>
        </authorList>
    </citation>
    <scope>NUCLEOTIDE SEQUENCE [LARGE SCALE GENOMIC DNA]</scope>
    <source>
        <strain evidence="13 14">LMG 29736</strain>
    </source>
</reference>
<proteinExistence type="inferred from homology"/>
<dbReference type="InterPro" id="IPR019931">
    <property type="entry name" value="LPXTG_anchor"/>
</dbReference>
<dbReference type="Pfam" id="PF00746">
    <property type="entry name" value="Gram_pos_anchor"/>
    <property type="match status" value="1"/>
</dbReference>
<evidence type="ECO:0000256" key="1">
    <source>
        <dbReference type="ARBA" id="ARBA00004168"/>
    </source>
</evidence>
<feature type="domain" description="Gram-positive pilin subunit D1 N-terminal" evidence="11">
    <location>
        <begin position="38"/>
        <end position="166"/>
    </location>
</feature>
<feature type="signal peptide" evidence="9">
    <location>
        <begin position="1"/>
        <end position="29"/>
    </location>
</feature>
<dbReference type="EMBL" id="QYTW02000013">
    <property type="protein sequence ID" value="RST59211.1"/>
    <property type="molecule type" value="Genomic_DNA"/>
</dbReference>
<comment type="similarity">
    <text evidence="2">Belongs to the serine-aspartate repeat-containing protein (SDr) family.</text>
</comment>
<dbReference type="NCBIfam" id="TIGR04226">
    <property type="entry name" value="RrgB_K2N_iso_D2"/>
    <property type="match status" value="1"/>
</dbReference>
<dbReference type="Gene3D" id="2.60.40.10">
    <property type="entry name" value="Immunoglobulins"/>
    <property type="match status" value="3"/>
</dbReference>
<comment type="caution">
    <text evidence="13">The sequence shown here is derived from an EMBL/GenBank/DDBJ whole genome shotgun (WGS) entry which is preliminary data.</text>
</comment>
<evidence type="ECO:0000256" key="7">
    <source>
        <dbReference type="SAM" id="MobiDB-lite"/>
    </source>
</evidence>
<sequence length="582" mass="63862">MAIAKKKSLHILLAFTLLVSLFIPSIALAYDTKGDPNNPTLTIHKFEQEPGAKPGDEGTGLPGQNAEGTAVEGVQFTLKLTHKYDVENDQWTEVADGKTIQGTTGANGQVVFTKAEGLELGRYEVTETDGPSHIILNPDSFFVDVPMTSKDGATLNYDVHVYPKNETIRSDVELVKKDEDGNPLKGVSFKLYNADGTPAKDNNGNVIPELATGADGKIKVAGLAAGKYYFQETKVPAGYALNTTKIEFEVKKTGDKGQDIEVVWKKVDGFVDNGVVTNYKTPEVEKDVEGEQQVDIDRDKEFKYNLTIKTPKDIDKYKSLGLTDTLDNRLEYAGSWEVTGTAKENIDFKQEGQKLIWEVKDLSQLEPGKEIKITFTAKIKPDAVLEPEETGIPNTADLDFDNDRGWYGTEKPTNPPVVTPTEGGLKVIKVDSKDNKIKLEGAEFKLTDKDGNVIDTSNAGKVVKVNGEVFNGKLENLKTGKDGSFNITGLTPGTYYLHETKAPTYTDEKGNVKPYRLLTKPVEVKVENKKDLAYEVENSKSGWELPTTGGIGTILFTLIGLGLMMTAFALYLRRRKSEAQVG</sequence>
<keyword evidence="4" id="KW-0964">Secreted</keyword>
<organism evidence="13 14">
    <name type="scientific">Siminovitchia terrae</name>
    <name type="common">Bacillus terrae</name>
    <dbReference type="NCBI Taxonomy" id="1914933"/>
    <lineage>
        <taxon>Bacteria</taxon>
        <taxon>Bacillati</taxon>
        <taxon>Bacillota</taxon>
        <taxon>Bacilli</taxon>
        <taxon>Bacillales</taxon>
        <taxon>Bacillaceae</taxon>
        <taxon>Siminovitchia</taxon>
    </lineage>
</organism>
<keyword evidence="5 9" id="KW-0732">Signal</keyword>
<keyword evidence="8" id="KW-0812">Transmembrane</keyword>
<dbReference type="Pfam" id="PF16555">
    <property type="entry name" value="GramPos_pilinD1"/>
    <property type="match status" value="1"/>
</dbReference>
<dbReference type="InterPro" id="IPR026466">
    <property type="entry name" value="Fim_isopep_form_D2_dom"/>
</dbReference>
<keyword evidence="8" id="KW-0472">Membrane</keyword>
<gene>
    <name evidence="13" type="ORF">D5F11_013455</name>
</gene>
<comment type="subcellular location">
    <subcellularLocation>
        <location evidence="1">Secreted</location>
        <location evidence="1">Cell wall</location>
        <topology evidence="1">Peptidoglycan-anchor</topology>
    </subcellularLocation>
</comment>
<evidence type="ECO:0000256" key="5">
    <source>
        <dbReference type="ARBA" id="ARBA00022729"/>
    </source>
</evidence>
<evidence type="ECO:0000256" key="8">
    <source>
        <dbReference type="SAM" id="Phobius"/>
    </source>
</evidence>
<dbReference type="InterPro" id="IPR013783">
    <property type="entry name" value="Ig-like_fold"/>
</dbReference>
<dbReference type="InterPro" id="IPR041033">
    <property type="entry name" value="SpaA_PFL_dom_1"/>
</dbReference>
<evidence type="ECO:0000313" key="14">
    <source>
        <dbReference type="Proteomes" id="UP000287296"/>
    </source>
</evidence>
<feature type="domain" description="SpaA-like prealbumin fold" evidence="12">
    <location>
        <begin position="171"/>
        <end position="255"/>
    </location>
</feature>
<evidence type="ECO:0000313" key="13">
    <source>
        <dbReference type="EMBL" id="RST59211.1"/>
    </source>
</evidence>
<dbReference type="InterPro" id="IPR032364">
    <property type="entry name" value="GramPos_pilinD1_N"/>
</dbReference>
<evidence type="ECO:0000256" key="6">
    <source>
        <dbReference type="ARBA" id="ARBA00023088"/>
    </source>
</evidence>
<name>A0A429X7G8_SIMTE</name>
<feature type="region of interest" description="Disordered" evidence="7">
    <location>
        <begin position="48"/>
        <end position="67"/>
    </location>
</feature>
<evidence type="ECO:0000256" key="4">
    <source>
        <dbReference type="ARBA" id="ARBA00022525"/>
    </source>
</evidence>
<dbReference type="AlphaFoldDB" id="A0A429X7G8"/>
<evidence type="ECO:0000256" key="9">
    <source>
        <dbReference type="SAM" id="SignalP"/>
    </source>
</evidence>
<dbReference type="NCBIfam" id="TIGR01167">
    <property type="entry name" value="LPXTG_anchor"/>
    <property type="match status" value="1"/>
</dbReference>
<dbReference type="InterPro" id="IPR048052">
    <property type="entry name" value="FM1-like"/>
</dbReference>
<keyword evidence="6" id="KW-0572">Peptidoglycan-anchor</keyword>
<evidence type="ECO:0000259" key="11">
    <source>
        <dbReference type="Pfam" id="PF16555"/>
    </source>
</evidence>
<feature type="domain" description="SpaA-like prealbumin fold" evidence="12">
    <location>
        <begin position="424"/>
        <end position="539"/>
    </location>
</feature>
<evidence type="ECO:0000259" key="10">
    <source>
        <dbReference type="Pfam" id="PF00746"/>
    </source>
</evidence>
<keyword evidence="8" id="KW-1133">Transmembrane helix</keyword>
<accession>A0A429X7G8</accession>
<dbReference type="Proteomes" id="UP000287296">
    <property type="component" value="Unassembled WGS sequence"/>
</dbReference>
<feature type="domain" description="Gram-positive cocci surface proteins LPxTG" evidence="10">
    <location>
        <begin position="544"/>
        <end position="578"/>
    </location>
</feature>
<dbReference type="RefSeq" id="WP_120116829.1">
    <property type="nucleotide sequence ID" value="NZ_QYTW02000013.1"/>
</dbReference>
<dbReference type="SUPFAM" id="SSF117074">
    <property type="entry name" value="Hypothetical protein PA1324"/>
    <property type="match status" value="1"/>
</dbReference>
<evidence type="ECO:0000259" key="12">
    <source>
        <dbReference type="Pfam" id="PF17802"/>
    </source>
</evidence>
<dbReference type="Gene3D" id="2.60.40.740">
    <property type="match status" value="1"/>
</dbReference>
<dbReference type="Pfam" id="PF17802">
    <property type="entry name" value="SpaA"/>
    <property type="match status" value="2"/>
</dbReference>
<dbReference type="PANTHER" id="PTHR36108:SF13">
    <property type="entry name" value="COLOSSIN-B-RELATED"/>
    <property type="match status" value="1"/>
</dbReference>
<evidence type="ECO:0000256" key="2">
    <source>
        <dbReference type="ARBA" id="ARBA00007257"/>
    </source>
</evidence>
<evidence type="ECO:0000256" key="3">
    <source>
        <dbReference type="ARBA" id="ARBA00022512"/>
    </source>
</evidence>
<dbReference type="SUPFAM" id="SSF49478">
    <property type="entry name" value="Cna protein B-type domain"/>
    <property type="match status" value="1"/>
</dbReference>
<dbReference type="NCBIfam" id="NF033902">
    <property type="entry name" value="iso_D2_wall_anc"/>
    <property type="match status" value="1"/>
</dbReference>
<protein>
    <submittedName>
        <fullName evidence="13">Isopeptide-forming domain-containing fimbrial protein</fullName>
    </submittedName>
</protein>
<feature type="chain" id="PRO_5019282431" evidence="9">
    <location>
        <begin position="30"/>
        <end position="582"/>
    </location>
</feature>
<keyword evidence="3" id="KW-0134">Cell wall</keyword>
<dbReference type="OrthoDB" id="2056845at2"/>
<dbReference type="PANTHER" id="PTHR36108">
    <property type="entry name" value="COLOSSIN-B-RELATED"/>
    <property type="match status" value="1"/>
</dbReference>
<feature type="transmembrane region" description="Helical" evidence="8">
    <location>
        <begin position="549"/>
        <end position="572"/>
    </location>
</feature>